<evidence type="ECO:0000259" key="1">
    <source>
        <dbReference type="Pfam" id="PF01323"/>
    </source>
</evidence>
<sequence>MLTQDPDVKAELVANTARAVERGAFGSPTFLVGDEMWFGKDRLRDVVEAAAV</sequence>
<dbReference type="Gene3D" id="3.40.30.10">
    <property type="entry name" value="Glutaredoxin"/>
    <property type="match status" value="1"/>
</dbReference>
<dbReference type="OrthoDB" id="5244108at2"/>
<dbReference type="Pfam" id="PF01323">
    <property type="entry name" value="DSBA"/>
    <property type="match status" value="1"/>
</dbReference>
<dbReference type="STRING" id="1280950.HJO_06580"/>
<accession>A0A059FS67</accession>
<dbReference type="InterPro" id="IPR036249">
    <property type="entry name" value="Thioredoxin-like_sf"/>
</dbReference>
<comment type="caution">
    <text evidence="2">The sequence shown here is derived from an EMBL/GenBank/DDBJ whole genome shotgun (WGS) entry which is preliminary data.</text>
</comment>
<keyword evidence="3" id="KW-1185">Reference proteome</keyword>
<dbReference type="EMBL" id="ARYK01000002">
    <property type="protein sequence ID" value="KCZ93499.1"/>
    <property type="molecule type" value="Genomic_DNA"/>
</dbReference>
<keyword evidence="2" id="KW-0413">Isomerase</keyword>
<gene>
    <name evidence="2" type="ORF">HJO_06580</name>
</gene>
<dbReference type="PATRIC" id="fig|1280950.3.peg.1326"/>
<feature type="domain" description="DSBA-like thioredoxin" evidence="1">
    <location>
        <begin position="3"/>
        <end position="49"/>
    </location>
</feature>
<reference evidence="2 3" key="1">
    <citation type="journal article" date="2014" name="Antonie Van Leeuwenhoek">
        <title>Hyphomonas beringensis sp. nov. and Hyphomonas chukchiensis sp. nov., isolated from surface seawater of the Bering Sea and Chukchi Sea.</title>
        <authorList>
            <person name="Li C."/>
            <person name="Lai Q."/>
            <person name="Li G."/>
            <person name="Dong C."/>
            <person name="Wang J."/>
            <person name="Liao Y."/>
            <person name="Shao Z."/>
        </authorList>
    </citation>
    <scope>NUCLEOTIDE SEQUENCE [LARGE SCALE GENOMIC DNA]</scope>
    <source>
        <strain evidence="2 3">MHS-2</strain>
    </source>
</reference>
<dbReference type="GO" id="GO:0016853">
    <property type="term" value="F:isomerase activity"/>
    <property type="evidence" value="ECO:0007669"/>
    <property type="project" value="UniProtKB-KW"/>
</dbReference>
<dbReference type="Proteomes" id="UP000025171">
    <property type="component" value="Unassembled WGS sequence"/>
</dbReference>
<evidence type="ECO:0000313" key="3">
    <source>
        <dbReference type="Proteomes" id="UP000025171"/>
    </source>
</evidence>
<dbReference type="GO" id="GO:0016491">
    <property type="term" value="F:oxidoreductase activity"/>
    <property type="evidence" value="ECO:0007669"/>
    <property type="project" value="InterPro"/>
</dbReference>
<evidence type="ECO:0000313" key="2">
    <source>
        <dbReference type="EMBL" id="KCZ93499.1"/>
    </source>
</evidence>
<organism evidence="2 3">
    <name type="scientific">Hyphomonas johnsonii MHS-2</name>
    <dbReference type="NCBI Taxonomy" id="1280950"/>
    <lineage>
        <taxon>Bacteria</taxon>
        <taxon>Pseudomonadati</taxon>
        <taxon>Pseudomonadota</taxon>
        <taxon>Alphaproteobacteria</taxon>
        <taxon>Hyphomonadales</taxon>
        <taxon>Hyphomonadaceae</taxon>
        <taxon>Hyphomonas</taxon>
    </lineage>
</organism>
<dbReference type="InterPro" id="IPR001853">
    <property type="entry name" value="DSBA-like_thioredoxin_dom"/>
</dbReference>
<protein>
    <submittedName>
        <fullName evidence="2">2-hydroxychromene-2-carboxylate isomerase</fullName>
    </submittedName>
</protein>
<dbReference type="eggNOG" id="COG3917">
    <property type="taxonomic scope" value="Bacteria"/>
</dbReference>
<dbReference type="SUPFAM" id="SSF52833">
    <property type="entry name" value="Thioredoxin-like"/>
    <property type="match status" value="1"/>
</dbReference>
<dbReference type="AlphaFoldDB" id="A0A059FS67"/>
<name>A0A059FS67_9PROT</name>
<proteinExistence type="predicted"/>